<keyword evidence="3" id="KW-1003">Cell membrane</keyword>
<dbReference type="EMBL" id="UHIO01000001">
    <property type="protein sequence ID" value="SUP41518.1"/>
    <property type="molecule type" value="Genomic_DNA"/>
</dbReference>
<dbReference type="PANTHER" id="PTHR30561">
    <property type="entry name" value="SMR FAMILY PROTON-DEPENDENT DRUG EFFLUX TRANSPORTER SUGE"/>
    <property type="match status" value="1"/>
</dbReference>
<keyword evidence="10" id="KW-1185">Reference proteome</keyword>
<evidence type="ECO:0000256" key="3">
    <source>
        <dbReference type="ARBA" id="ARBA00022475"/>
    </source>
</evidence>
<evidence type="ECO:0000256" key="5">
    <source>
        <dbReference type="ARBA" id="ARBA00022989"/>
    </source>
</evidence>
<dbReference type="Proteomes" id="UP000255367">
    <property type="component" value="Unassembled WGS sequence"/>
</dbReference>
<evidence type="ECO:0000313" key="10">
    <source>
        <dbReference type="Proteomes" id="UP000255367"/>
    </source>
</evidence>
<dbReference type="InterPro" id="IPR045324">
    <property type="entry name" value="Small_multidrug_res"/>
</dbReference>
<evidence type="ECO:0000256" key="4">
    <source>
        <dbReference type="ARBA" id="ARBA00022692"/>
    </source>
</evidence>
<dbReference type="OrthoDB" id="21828at2"/>
<name>A0A380NHY1_9FIRM</name>
<evidence type="ECO:0000313" key="9">
    <source>
        <dbReference type="EMBL" id="SUP41518.1"/>
    </source>
</evidence>
<sequence length="107" mass="11352">MFGYILLGTAIVLEIFSTSMLKLSVGFTKLIPSLVFVVGMGSSFFVLSKALNLIPLSIAYAIWSGIGTALTAFIGVYIWKEELSMTGIVGIALIVVGVILLNLKGAH</sequence>
<feature type="transmembrane region" description="Helical" evidence="8">
    <location>
        <begin position="85"/>
        <end position="103"/>
    </location>
</feature>
<dbReference type="FunFam" id="1.10.3730.20:FF:000001">
    <property type="entry name" value="Quaternary ammonium compound resistance transporter SugE"/>
    <property type="match status" value="1"/>
</dbReference>
<evidence type="ECO:0000256" key="2">
    <source>
        <dbReference type="ARBA" id="ARBA00022448"/>
    </source>
</evidence>
<evidence type="ECO:0000256" key="7">
    <source>
        <dbReference type="RuleBase" id="RU003942"/>
    </source>
</evidence>
<dbReference type="SUPFAM" id="SSF103481">
    <property type="entry name" value="Multidrug resistance efflux transporter EmrE"/>
    <property type="match status" value="1"/>
</dbReference>
<reference evidence="9 10" key="1">
    <citation type="submission" date="2018-06" db="EMBL/GenBank/DDBJ databases">
        <authorList>
            <consortium name="Pathogen Informatics"/>
            <person name="Doyle S."/>
        </authorList>
    </citation>
    <scope>NUCLEOTIDE SEQUENCE [LARGE SCALE GENOMIC DNA]</scope>
    <source>
        <strain evidence="9 10">NCTC12020</strain>
    </source>
</reference>
<evidence type="ECO:0000256" key="6">
    <source>
        <dbReference type="ARBA" id="ARBA00023136"/>
    </source>
</evidence>
<dbReference type="PANTHER" id="PTHR30561:SF1">
    <property type="entry name" value="MULTIDRUG TRANSPORTER EMRE"/>
    <property type="match status" value="1"/>
</dbReference>
<feature type="transmembrane region" description="Helical" evidence="8">
    <location>
        <begin position="59"/>
        <end position="79"/>
    </location>
</feature>
<evidence type="ECO:0000256" key="1">
    <source>
        <dbReference type="ARBA" id="ARBA00004651"/>
    </source>
</evidence>
<keyword evidence="6 8" id="KW-0472">Membrane</keyword>
<feature type="transmembrane region" description="Helical" evidence="8">
    <location>
        <begin position="27"/>
        <end position="47"/>
    </location>
</feature>
<proteinExistence type="inferred from homology"/>
<keyword evidence="5 8" id="KW-1133">Transmembrane helix</keyword>
<evidence type="ECO:0000256" key="8">
    <source>
        <dbReference type="SAM" id="Phobius"/>
    </source>
</evidence>
<dbReference type="Gene3D" id="1.10.3730.20">
    <property type="match status" value="1"/>
</dbReference>
<dbReference type="InterPro" id="IPR000390">
    <property type="entry name" value="Small_drug/metabolite_transptr"/>
</dbReference>
<dbReference type="RefSeq" id="WP_115309830.1">
    <property type="nucleotide sequence ID" value="NZ_UHIO01000001.1"/>
</dbReference>
<dbReference type="Pfam" id="PF00893">
    <property type="entry name" value="Multi_Drug_Res"/>
    <property type="match status" value="1"/>
</dbReference>
<comment type="subcellular location">
    <subcellularLocation>
        <location evidence="1 7">Cell membrane</location>
        <topology evidence="1 7">Multi-pass membrane protein</topology>
    </subcellularLocation>
</comment>
<dbReference type="AlphaFoldDB" id="A0A380NHY1"/>
<organism evidence="9 10">
    <name type="scientific">Veillonella criceti</name>
    <dbReference type="NCBI Taxonomy" id="103891"/>
    <lineage>
        <taxon>Bacteria</taxon>
        <taxon>Bacillati</taxon>
        <taxon>Bacillota</taxon>
        <taxon>Negativicutes</taxon>
        <taxon>Veillonellales</taxon>
        <taxon>Veillonellaceae</taxon>
        <taxon>Veillonella</taxon>
    </lineage>
</organism>
<dbReference type="InterPro" id="IPR037185">
    <property type="entry name" value="EmrE-like"/>
</dbReference>
<keyword evidence="2" id="KW-0813">Transport</keyword>
<comment type="similarity">
    <text evidence="7">Belongs to the drug/metabolite transporter (DMT) superfamily. Small multidrug resistance (SMR) (TC 2.A.7.1) family.</text>
</comment>
<dbReference type="GO" id="GO:0022857">
    <property type="term" value="F:transmembrane transporter activity"/>
    <property type="evidence" value="ECO:0007669"/>
    <property type="project" value="InterPro"/>
</dbReference>
<keyword evidence="4 7" id="KW-0812">Transmembrane</keyword>
<gene>
    <name evidence="9" type="primary">ebrA</name>
    <name evidence="9" type="ORF">NCTC12020_00593</name>
</gene>
<protein>
    <submittedName>
        <fullName evidence="9">Multidrug resistance protein EbrA</fullName>
    </submittedName>
</protein>
<dbReference type="GO" id="GO:0005886">
    <property type="term" value="C:plasma membrane"/>
    <property type="evidence" value="ECO:0007669"/>
    <property type="project" value="UniProtKB-SubCell"/>
</dbReference>
<accession>A0A380NHY1</accession>